<dbReference type="InterPro" id="IPR036681">
    <property type="entry name" value="PgpA-like_sf"/>
</dbReference>
<dbReference type="InterPro" id="IPR026037">
    <property type="entry name" value="PgpA"/>
</dbReference>
<dbReference type="GO" id="GO:0008962">
    <property type="term" value="F:phosphatidylglycerophosphatase activity"/>
    <property type="evidence" value="ECO:0007669"/>
    <property type="project" value="InterPro"/>
</dbReference>
<name>A0A383B584_9ZZZZ</name>
<evidence type="ECO:0000259" key="2">
    <source>
        <dbReference type="Pfam" id="PF04608"/>
    </source>
</evidence>
<dbReference type="AlphaFoldDB" id="A0A383B584"/>
<accession>A0A383B584</accession>
<dbReference type="PANTHER" id="PTHR36305">
    <property type="entry name" value="PHOSPHATIDYLGLYCEROPHOSPHATASE A"/>
    <property type="match status" value="1"/>
</dbReference>
<sequence>SSFLLLCLIIVSSFLIGIWVCSQTAKDIGVEDHSGIVWDEFVGMWLTLLLAPPGWGWILIGFCLFRTFDVLKPWPINWVDKNVKGGLGIMLDDVLAGIMAVLCMQAIAILAS</sequence>
<reference evidence="3" key="1">
    <citation type="submission" date="2018-05" db="EMBL/GenBank/DDBJ databases">
        <authorList>
            <person name="Lanie J.A."/>
            <person name="Ng W.-L."/>
            <person name="Kazmierczak K.M."/>
            <person name="Andrzejewski T.M."/>
            <person name="Davidsen T.M."/>
            <person name="Wayne K.J."/>
            <person name="Tettelin H."/>
            <person name="Glass J.I."/>
            <person name="Rusch D."/>
            <person name="Podicherti R."/>
            <person name="Tsui H.-C.T."/>
            <person name="Winkler M.E."/>
        </authorList>
    </citation>
    <scope>NUCLEOTIDE SEQUENCE</scope>
</reference>
<dbReference type="EMBL" id="UINC01197529">
    <property type="protein sequence ID" value="SVE15064.1"/>
    <property type="molecule type" value="Genomic_DNA"/>
</dbReference>
<feature type="transmembrane region" description="Helical" evidence="1">
    <location>
        <begin position="86"/>
        <end position="111"/>
    </location>
</feature>
<evidence type="ECO:0000256" key="1">
    <source>
        <dbReference type="SAM" id="Phobius"/>
    </source>
</evidence>
<dbReference type="PANTHER" id="PTHR36305:SF1">
    <property type="entry name" value="PHOSPHATIDYLGLYCEROPHOSPHATASE A"/>
    <property type="match status" value="1"/>
</dbReference>
<dbReference type="InterPro" id="IPR007686">
    <property type="entry name" value="YutG/PgpA"/>
</dbReference>
<gene>
    <name evidence="3" type="ORF">METZ01_LOCUS467918</name>
</gene>
<dbReference type="GO" id="GO:0006629">
    <property type="term" value="P:lipid metabolic process"/>
    <property type="evidence" value="ECO:0007669"/>
    <property type="project" value="InterPro"/>
</dbReference>
<keyword evidence="1" id="KW-1133">Transmembrane helix</keyword>
<proteinExistence type="predicted"/>
<keyword evidence="1" id="KW-0472">Membrane</keyword>
<feature type="domain" description="YutG/PgpA" evidence="2">
    <location>
        <begin position="3"/>
        <end position="107"/>
    </location>
</feature>
<dbReference type="SUPFAM" id="SSF101307">
    <property type="entry name" value="YutG-like"/>
    <property type="match status" value="1"/>
</dbReference>
<dbReference type="CDD" id="cd06971">
    <property type="entry name" value="PgpA"/>
    <property type="match status" value="1"/>
</dbReference>
<feature type="non-terminal residue" evidence="3">
    <location>
        <position position="1"/>
    </location>
</feature>
<evidence type="ECO:0000313" key="3">
    <source>
        <dbReference type="EMBL" id="SVE15064.1"/>
    </source>
</evidence>
<feature type="transmembrane region" description="Helical" evidence="1">
    <location>
        <begin position="41"/>
        <end position="65"/>
    </location>
</feature>
<organism evidence="3">
    <name type="scientific">marine metagenome</name>
    <dbReference type="NCBI Taxonomy" id="408172"/>
    <lineage>
        <taxon>unclassified sequences</taxon>
        <taxon>metagenomes</taxon>
        <taxon>ecological metagenomes</taxon>
    </lineage>
</organism>
<protein>
    <recommendedName>
        <fullName evidence="2">YutG/PgpA domain-containing protein</fullName>
    </recommendedName>
</protein>
<dbReference type="Pfam" id="PF04608">
    <property type="entry name" value="PgpA"/>
    <property type="match status" value="1"/>
</dbReference>
<keyword evidence="1" id="KW-0812">Transmembrane</keyword>